<dbReference type="VEuPathDB" id="FungiDB:DD237_004432"/>
<keyword evidence="5" id="KW-1185">Reference proteome</keyword>
<gene>
    <name evidence="4" type="ORF">DD237_004432</name>
    <name evidence="3" type="ORF">DD238_003544</name>
</gene>
<dbReference type="EMBL" id="QKXF01000195">
    <property type="protein sequence ID" value="RQM14602.1"/>
    <property type="molecule type" value="Genomic_DNA"/>
</dbReference>
<evidence type="ECO:0000313" key="3">
    <source>
        <dbReference type="EMBL" id="RMX65152.1"/>
    </source>
</evidence>
<dbReference type="SMART" id="SM00220">
    <property type="entry name" value="S_TKc"/>
    <property type="match status" value="1"/>
</dbReference>
<sequence>MEQRGHYALLKELGRGGFSIVRLAIDLNTQEMFAAKIFDPKTSSLETIHAEIDILKYLGAHRNIVSLHDVLYLKTETIMLTDLVEGGELFDYIVDMGSVSEKDAAHLLHDVCQALDYMHSRGVWSVVM</sequence>
<evidence type="ECO:0000256" key="1">
    <source>
        <dbReference type="PROSITE-ProRule" id="PRU10141"/>
    </source>
</evidence>
<dbReference type="PROSITE" id="PS00107">
    <property type="entry name" value="PROTEIN_KINASE_ATP"/>
    <property type="match status" value="1"/>
</dbReference>
<dbReference type="EMBL" id="QLLG01000264">
    <property type="protein sequence ID" value="RMX65152.1"/>
    <property type="molecule type" value="Genomic_DNA"/>
</dbReference>
<dbReference type="Gene3D" id="1.10.510.10">
    <property type="entry name" value="Transferase(Phosphotransferase) domain 1"/>
    <property type="match status" value="1"/>
</dbReference>
<name>A0A3M6VFQ6_9STRA</name>
<proteinExistence type="predicted"/>
<keyword evidence="1" id="KW-0547">Nucleotide-binding</keyword>
<feature type="binding site" evidence="1">
    <location>
        <position position="36"/>
    </location>
    <ligand>
        <name>ATP</name>
        <dbReference type="ChEBI" id="CHEBI:30616"/>
    </ligand>
</feature>
<evidence type="ECO:0000313" key="6">
    <source>
        <dbReference type="Proteomes" id="UP000286097"/>
    </source>
</evidence>
<comment type="caution">
    <text evidence="3">The sequence shown here is derived from an EMBL/GenBank/DDBJ whole genome shotgun (WGS) entry which is preliminary data.</text>
</comment>
<protein>
    <recommendedName>
        <fullName evidence="2">Protein kinase domain-containing protein</fullName>
    </recommendedName>
</protein>
<dbReference type="PANTHER" id="PTHR24347">
    <property type="entry name" value="SERINE/THREONINE-PROTEIN KINASE"/>
    <property type="match status" value="1"/>
</dbReference>
<dbReference type="AlphaFoldDB" id="A0A3M6VFQ6"/>
<dbReference type="Proteomes" id="UP000286097">
    <property type="component" value="Unassembled WGS sequence"/>
</dbReference>
<keyword evidence="1" id="KW-0067">ATP-binding</keyword>
<dbReference type="PROSITE" id="PS50011">
    <property type="entry name" value="PROTEIN_KINASE_DOM"/>
    <property type="match status" value="1"/>
</dbReference>
<dbReference type="Pfam" id="PF00069">
    <property type="entry name" value="Pkinase"/>
    <property type="match status" value="1"/>
</dbReference>
<dbReference type="InterPro" id="IPR011009">
    <property type="entry name" value="Kinase-like_dom_sf"/>
</dbReference>
<evidence type="ECO:0000313" key="4">
    <source>
        <dbReference type="EMBL" id="RQM14602.1"/>
    </source>
</evidence>
<dbReference type="InterPro" id="IPR000719">
    <property type="entry name" value="Prot_kinase_dom"/>
</dbReference>
<reference evidence="5 6" key="1">
    <citation type="submission" date="2018-06" db="EMBL/GenBank/DDBJ databases">
        <title>Comparative genomics of downy mildews reveals potential adaptations to biotrophy.</title>
        <authorList>
            <person name="Fletcher K."/>
            <person name="Klosterman S.J."/>
            <person name="Derevnina L."/>
            <person name="Martin F."/>
            <person name="Koike S."/>
            <person name="Reyes Chin-Wo S."/>
            <person name="Mou B."/>
            <person name="Michelmore R."/>
        </authorList>
    </citation>
    <scope>NUCLEOTIDE SEQUENCE [LARGE SCALE GENOMIC DNA]</scope>
    <source>
        <strain evidence="4 6">R13</strain>
        <strain evidence="3 5">R14</strain>
    </source>
</reference>
<evidence type="ECO:0000259" key="2">
    <source>
        <dbReference type="PROSITE" id="PS50011"/>
    </source>
</evidence>
<dbReference type="InterPro" id="IPR017441">
    <property type="entry name" value="Protein_kinase_ATP_BS"/>
</dbReference>
<dbReference type="GO" id="GO:0004672">
    <property type="term" value="F:protein kinase activity"/>
    <property type="evidence" value="ECO:0007669"/>
    <property type="project" value="InterPro"/>
</dbReference>
<dbReference type="GO" id="GO:0005524">
    <property type="term" value="F:ATP binding"/>
    <property type="evidence" value="ECO:0007669"/>
    <property type="project" value="UniProtKB-UniRule"/>
</dbReference>
<dbReference type="Proteomes" id="UP000282087">
    <property type="component" value="Unassembled WGS sequence"/>
</dbReference>
<dbReference type="STRING" id="542832.A0A3M6VFQ6"/>
<accession>A0A3M6VFQ6</accession>
<dbReference type="SUPFAM" id="SSF56112">
    <property type="entry name" value="Protein kinase-like (PK-like)"/>
    <property type="match status" value="1"/>
</dbReference>
<feature type="domain" description="Protein kinase" evidence="2">
    <location>
        <begin position="7"/>
        <end position="128"/>
    </location>
</feature>
<evidence type="ECO:0000313" key="5">
    <source>
        <dbReference type="Proteomes" id="UP000282087"/>
    </source>
</evidence>
<organism evidence="3 5">
    <name type="scientific">Peronospora effusa</name>
    <dbReference type="NCBI Taxonomy" id="542832"/>
    <lineage>
        <taxon>Eukaryota</taxon>
        <taxon>Sar</taxon>
        <taxon>Stramenopiles</taxon>
        <taxon>Oomycota</taxon>
        <taxon>Peronosporomycetes</taxon>
        <taxon>Peronosporales</taxon>
        <taxon>Peronosporaceae</taxon>
        <taxon>Peronospora</taxon>
    </lineage>
</organism>